<keyword evidence="4 6" id="KW-0472">Membrane</keyword>
<evidence type="ECO:0000256" key="2">
    <source>
        <dbReference type="ARBA" id="ARBA00022692"/>
    </source>
</evidence>
<protein>
    <recommendedName>
        <fullName evidence="10">J domain-containing protein</fullName>
    </recommendedName>
</protein>
<dbReference type="Proteomes" id="UP001370490">
    <property type="component" value="Unassembled WGS sequence"/>
</dbReference>
<evidence type="ECO:0000256" key="1">
    <source>
        <dbReference type="ARBA" id="ARBA00004370"/>
    </source>
</evidence>
<accession>A0AAN8VF58</accession>
<evidence type="ECO:0000256" key="6">
    <source>
        <dbReference type="SAM" id="Phobius"/>
    </source>
</evidence>
<feature type="signal peptide" evidence="7">
    <location>
        <begin position="1"/>
        <end position="27"/>
    </location>
</feature>
<organism evidence="8 9">
    <name type="scientific">Dillenia turbinata</name>
    <dbReference type="NCBI Taxonomy" id="194707"/>
    <lineage>
        <taxon>Eukaryota</taxon>
        <taxon>Viridiplantae</taxon>
        <taxon>Streptophyta</taxon>
        <taxon>Embryophyta</taxon>
        <taxon>Tracheophyta</taxon>
        <taxon>Spermatophyta</taxon>
        <taxon>Magnoliopsida</taxon>
        <taxon>eudicotyledons</taxon>
        <taxon>Gunneridae</taxon>
        <taxon>Pentapetalae</taxon>
        <taxon>Dilleniales</taxon>
        <taxon>Dilleniaceae</taxon>
        <taxon>Dillenia</taxon>
    </lineage>
</organism>
<dbReference type="GO" id="GO:0005789">
    <property type="term" value="C:endoplasmic reticulum membrane"/>
    <property type="evidence" value="ECO:0007669"/>
    <property type="project" value="TreeGrafter"/>
</dbReference>
<dbReference type="InterPro" id="IPR044632">
    <property type="entry name" value="DNAJC25-like"/>
</dbReference>
<dbReference type="PANTHER" id="PTHR44176:SF1">
    <property type="entry name" value="DNAJ HOMOLOG SUBFAMILY C MEMBER 25"/>
    <property type="match status" value="1"/>
</dbReference>
<evidence type="ECO:0008006" key="10">
    <source>
        <dbReference type="Google" id="ProtNLM"/>
    </source>
</evidence>
<evidence type="ECO:0000256" key="7">
    <source>
        <dbReference type="SAM" id="SignalP"/>
    </source>
</evidence>
<keyword evidence="9" id="KW-1185">Reference proteome</keyword>
<dbReference type="GO" id="GO:0006457">
    <property type="term" value="P:protein folding"/>
    <property type="evidence" value="ECO:0007669"/>
    <property type="project" value="InterPro"/>
</dbReference>
<feature type="transmembrane region" description="Helical" evidence="6">
    <location>
        <begin position="114"/>
        <end position="131"/>
    </location>
</feature>
<evidence type="ECO:0000256" key="4">
    <source>
        <dbReference type="ARBA" id="ARBA00023136"/>
    </source>
</evidence>
<feature type="chain" id="PRO_5042844838" description="J domain-containing protein" evidence="7">
    <location>
        <begin position="28"/>
        <end position="161"/>
    </location>
</feature>
<evidence type="ECO:0000256" key="3">
    <source>
        <dbReference type="ARBA" id="ARBA00022989"/>
    </source>
</evidence>
<proteinExistence type="predicted"/>
<keyword evidence="3 6" id="KW-1133">Transmembrane helix</keyword>
<keyword evidence="5" id="KW-0143">Chaperone</keyword>
<keyword evidence="2 6" id="KW-0812">Transmembrane</keyword>
<gene>
    <name evidence="8" type="ORF">RJ641_001988</name>
</gene>
<comment type="subcellular location">
    <subcellularLocation>
        <location evidence="1">Membrane</location>
    </subcellularLocation>
</comment>
<dbReference type="PANTHER" id="PTHR44176">
    <property type="entry name" value="DNAJ HOMOLOG SUBFAMILY C MEMBER 25"/>
    <property type="match status" value="1"/>
</dbReference>
<evidence type="ECO:0000313" key="9">
    <source>
        <dbReference type="Proteomes" id="UP001370490"/>
    </source>
</evidence>
<reference evidence="8 9" key="1">
    <citation type="submission" date="2023-12" db="EMBL/GenBank/DDBJ databases">
        <title>A high-quality genome assembly for Dillenia turbinata (Dilleniales).</title>
        <authorList>
            <person name="Chanderbali A."/>
        </authorList>
    </citation>
    <scope>NUCLEOTIDE SEQUENCE [LARGE SCALE GENOMIC DNA]</scope>
    <source>
        <strain evidence="8">LSX21</strain>
        <tissue evidence="8">Leaf</tissue>
    </source>
</reference>
<dbReference type="EMBL" id="JBAMMX010000010">
    <property type="protein sequence ID" value="KAK6932364.1"/>
    <property type="molecule type" value="Genomic_DNA"/>
</dbReference>
<evidence type="ECO:0000313" key="8">
    <source>
        <dbReference type="EMBL" id="KAK6932364.1"/>
    </source>
</evidence>
<name>A0AAN8VF58_9MAGN</name>
<keyword evidence="7" id="KW-0732">Signal</keyword>
<evidence type="ECO:0000256" key="5">
    <source>
        <dbReference type="ARBA" id="ARBA00023186"/>
    </source>
</evidence>
<sequence>MMVAPANRWSAVVAALNCCILIHPSICIYSGDDDCYDLLGQNEEERNQRRMNNHSDAEKITLSLVGKNLNENSGRILKDEATREQYDYAIAHPGEVFYNTARYYQAYYGHKTDPLAILVGLLLFLSAFQYLNQWTSYNQPSNKTLRWLFEVKWWFHQQEEG</sequence>
<comment type="caution">
    <text evidence="8">The sequence shown here is derived from an EMBL/GenBank/DDBJ whole genome shotgun (WGS) entry which is preliminary data.</text>
</comment>
<dbReference type="AlphaFoldDB" id="A0AAN8VF58"/>